<feature type="region of interest" description="Disordered" evidence="1">
    <location>
        <begin position="1"/>
        <end position="58"/>
    </location>
</feature>
<proteinExistence type="predicted"/>
<evidence type="ECO:0008006" key="4">
    <source>
        <dbReference type="Google" id="ProtNLM"/>
    </source>
</evidence>
<feature type="compositionally biased region" description="Basic and acidic residues" evidence="1">
    <location>
        <begin position="346"/>
        <end position="363"/>
    </location>
</feature>
<reference evidence="3" key="1">
    <citation type="journal article" date="2019" name="Int. J. Syst. Evol. Microbiol.">
        <title>The Global Catalogue of Microorganisms (GCM) 10K type strain sequencing project: providing services to taxonomists for standard genome sequencing and annotation.</title>
        <authorList>
            <consortium name="The Broad Institute Genomics Platform"/>
            <consortium name="The Broad Institute Genome Sequencing Center for Infectious Disease"/>
            <person name="Wu L."/>
            <person name="Ma J."/>
        </authorList>
    </citation>
    <scope>NUCLEOTIDE SEQUENCE [LARGE SCALE GENOMIC DNA]</scope>
    <source>
        <strain evidence="3">JCM 18410</strain>
    </source>
</reference>
<feature type="compositionally biased region" description="Basic and acidic residues" evidence="1">
    <location>
        <begin position="1"/>
        <end position="10"/>
    </location>
</feature>
<gene>
    <name evidence="2" type="ORF">GCM10023336_51250</name>
</gene>
<dbReference type="Proteomes" id="UP001500124">
    <property type="component" value="Unassembled WGS sequence"/>
</dbReference>
<evidence type="ECO:0000313" key="3">
    <source>
        <dbReference type="Proteomes" id="UP001500124"/>
    </source>
</evidence>
<organism evidence="2 3">
    <name type="scientific">Streptomyces similanensis</name>
    <dbReference type="NCBI Taxonomy" id="1274988"/>
    <lineage>
        <taxon>Bacteria</taxon>
        <taxon>Bacillati</taxon>
        <taxon>Actinomycetota</taxon>
        <taxon>Actinomycetes</taxon>
        <taxon>Kitasatosporales</taxon>
        <taxon>Streptomycetaceae</taxon>
        <taxon>Streptomyces</taxon>
    </lineage>
</organism>
<dbReference type="RefSeq" id="WP_345670459.1">
    <property type="nucleotide sequence ID" value="NZ_BAABKC010000079.1"/>
</dbReference>
<evidence type="ECO:0000256" key="1">
    <source>
        <dbReference type="SAM" id="MobiDB-lite"/>
    </source>
</evidence>
<accession>A0ABP9L1S7</accession>
<name>A0ABP9L1S7_9ACTN</name>
<feature type="compositionally biased region" description="Low complexity" evidence="1">
    <location>
        <begin position="19"/>
        <end position="37"/>
    </location>
</feature>
<feature type="region of interest" description="Disordered" evidence="1">
    <location>
        <begin position="338"/>
        <end position="370"/>
    </location>
</feature>
<dbReference type="EMBL" id="BAABKC010000079">
    <property type="protein sequence ID" value="GAA5068261.1"/>
    <property type="molecule type" value="Genomic_DNA"/>
</dbReference>
<evidence type="ECO:0000313" key="2">
    <source>
        <dbReference type="EMBL" id="GAA5068261.1"/>
    </source>
</evidence>
<keyword evidence="3" id="KW-1185">Reference proteome</keyword>
<protein>
    <recommendedName>
        <fullName evidence="4">PE-PGRS family protein</fullName>
    </recommendedName>
</protein>
<comment type="caution">
    <text evidence="2">The sequence shown here is derived from an EMBL/GenBank/DDBJ whole genome shotgun (WGS) entry which is preliminary data.</text>
</comment>
<sequence length="370" mass="41222">MTKREEEGPLRPEPPGSAEPPGQAEPPGHAEPPEGAGQLDWFRQRPQRPHPAPADADPVRTVWHLPRFRLGTRRFTGRIDHALVCVTREGTYETFPSPRRPPSVRRYVALYEVDTDPHAFQLNVPLPSLVDSFEFEATAEVSWRVTDPGLFVAGQERDVPGLIARRLLPVLRAAARRHRIDESAAAERAVQREADAAHTIGEEQGLRVSFAVRLRRDAAERSHQARLRTARHELDAAGPEYAAARLRDELAARRRTETLTFYEDHLARGGVAALALHLTHHPDDTALVLAHLSSEQAALVKNQLHLIDQAVQGDQLEGYELEEPHNLMVERMTAILRTASPVDRTPAPERSETPARLPAEKHGKQLGTSP</sequence>